<name>A0A6A5WWK9_9PLEO</name>
<dbReference type="GO" id="GO:0005634">
    <property type="term" value="C:nucleus"/>
    <property type="evidence" value="ECO:0007669"/>
    <property type="project" value="TreeGrafter"/>
</dbReference>
<organism evidence="3 4">
    <name type="scientific">Amniculicola lignicola CBS 123094</name>
    <dbReference type="NCBI Taxonomy" id="1392246"/>
    <lineage>
        <taxon>Eukaryota</taxon>
        <taxon>Fungi</taxon>
        <taxon>Dikarya</taxon>
        <taxon>Ascomycota</taxon>
        <taxon>Pezizomycotina</taxon>
        <taxon>Dothideomycetes</taxon>
        <taxon>Pleosporomycetidae</taxon>
        <taxon>Pleosporales</taxon>
        <taxon>Amniculicolaceae</taxon>
        <taxon>Amniculicola</taxon>
    </lineage>
</organism>
<reference evidence="3" key="1">
    <citation type="journal article" date="2020" name="Stud. Mycol.">
        <title>101 Dothideomycetes genomes: a test case for predicting lifestyles and emergence of pathogens.</title>
        <authorList>
            <person name="Haridas S."/>
            <person name="Albert R."/>
            <person name="Binder M."/>
            <person name="Bloem J."/>
            <person name="Labutti K."/>
            <person name="Salamov A."/>
            <person name="Andreopoulos B."/>
            <person name="Baker S."/>
            <person name="Barry K."/>
            <person name="Bills G."/>
            <person name="Bluhm B."/>
            <person name="Cannon C."/>
            <person name="Castanera R."/>
            <person name="Culley D."/>
            <person name="Daum C."/>
            <person name="Ezra D."/>
            <person name="Gonzalez J."/>
            <person name="Henrissat B."/>
            <person name="Kuo A."/>
            <person name="Liang C."/>
            <person name="Lipzen A."/>
            <person name="Lutzoni F."/>
            <person name="Magnuson J."/>
            <person name="Mondo S."/>
            <person name="Nolan M."/>
            <person name="Ohm R."/>
            <person name="Pangilinan J."/>
            <person name="Park H.-J."/>
            <person name="Ramirez L."/>
            <person name="Alfaro M."/>
            <person name="Sun H."/>
            <person name="Tritt A."/>
            <person name="Yoshinaga Y."/>
            <person name="Zwiers L.-H."/>
            <person name="Turgeon B."/>
            <person name="Goodwin S."/>
            <person name="Spatafora J."/>
            <person name="Crous P."/>
            <person name="Grigoriev I."/>
        </authorList>
    </citation>
    <scope>NUCLEOTIDE SEQUENCE</scope>
    <source>
        <strain evidence="3">CBS 123094</strain>
    </source>
</reference>
<evidence type="ECO:0000256" key="1">
    <source>
        <dbReference type="SAM" id="MobiDB-lite"/>
    </source>
</evidence>
<evidence type="ECO:0000259" key="2">
    <source>
        <dbReference type="Pfam" id="PF00856"/>
    </source>
</evidence>
<dbReference type="CDD" id="cd20071">
    <property type="entry name" value="SET_SMYD"/>
    <property type="match status" value="1"/>
</dbReference>
<protein>
    <recommendedName>
        <fullName evidence="2">SET domain-containing protein</fullName>
    </recommendedName>
</protein>
<accession>A0A6A5WWK9</accession>
<dbReference type="OrthoDB" id="1028014at2759"/>
<dbReference type="EMBL" id="ML977579">
    <property type="protein sequence ID" value="KAF2002016.1"/>
    <property type="molecule type" value="Genomic_DNA"/>
</dbReference>
<feature type="domain" description="SET" evidence="2">
    <location>
        <begin position="28"/>
        <end position="358"/>
    </location>
</feature>
<dbReference type="AlphaFoldDB" id="A0A6A5WWK9"/>
<gene>
    <name evidence="3" type="ORF">P154DRAFT_553256</name>
</gene>
<feature type="region of interest" description="Disordered" evidence="1">
    <location>
        <begin position="97"/>
        <end position="130"/>
    </location>
</feature>
<keyword evidence="4" id="KW-1185">Reference proteome</keyword>
<dbReference type="Pfam" id="PF00856">
    <property type="entry name" value="SET"/>
    <property type="match status" value="1"/>
</dbReference>
<dbReference type="SUPFAM" id="SSF82199">
    <property type="entry name" value="SET domain"/>
    <property type="match status" value="1"/>
</dbReference>
<dbReference type="InterPro" id="IPR001214">
    <property type="entry name" value="SET_dom"/>
</dbReference>
<dbReference type="PANTHER" id="PTHR12197">
    <property type="entry name" value="HISTONE-LYSINE N-METHYLTRANSFERASE SMYD"/>
    <property type="match status" value="1"/>
</dbReference>
<dbReference type="Gene3D" id="2.170.270.10">
    <property type="entry name" value="SET domain"/>
    <property type="match status" value="1"/>
</dbReference>
<sequence length="396" mass="44519">MADPQPPDHQTFPPSSPLWHIRSTPHCGRAVFASRALTPGTLILRAEDLTLNVVLREYRREVCAWCFAYAHGRDLPIRDSGAGMWFCSRQCLESWKEDNGGSSISNGSDNEERRDDEGGMSGKGNKNRDGLGIQAWKKVEELVRLRTREDSEMVDMDVEGGRPDIRVVRGGWKSVEGDAELIREAREAEGRSLERLLPSTPLTKAQKRAVNKALQGPINPDILSFLLSGLLSLYQNPSRTPSHLPPFLALATDPTPYHSLPDLESFLRSYLHLLCTLPPPLIPLCTPTNLRSLSERDSHNSFGIRSLEDDGSEFFGYGCWPSASYFNHSCAPNVSKRRVGRSWEFRGVKEGEELCISYLSGEERLLGQGERMRRLERNWGFECGCEKCEVEVDIDE</sequence>
<dbReference type="InterPro" id="IPR050869">
    <property type="entry name" value="H3K4_H4K5_MeTrfase"/>
</dbReference>
<evidence type="ECO:0000313" key="3">
    <source>
        <dbReference type="EMBL" id="KAF2002016.1"/>
    </source>
</evidence>
<proteinExistence type="predicted"/>
<evidence type="ECO:0000313" key="4">
    <source>
        <dbReference type="Proteomes" id="UP000799779"/>
    </source>
</evidence>
<dbReference type="InterPro" id="IPR046341">
    <property type="entry name" value="SET_dom_sf"/>
</dbReference>
<dbReference type="PANTHER" id="PTHR12197:SF294">
    <property type="entry name" value="POTENTIAL PROTEIN LYSINE METHYLTRANSFERASE SET6"/>
    <property type="match status" value="1"/>
</dbReference>
<dbReference type="Proteomes" id="UP000799779">
    <property type="component" value="Unassembled WGS sequence"/>
</dbReference>